<dbReference type="Pfam" id="PF02852">
    <property type="entry name" value="Pyr_redox_dim"/>
    <property type="match status" value="1"/>
</dbReference>
<comment type="similarity">
    <text evidence="1">Belongs to the class-I pyridine nucleotide-disulfide oxidoreductase family.</text>
</comment>
<proteinExistence type="inferred from homology"/>
<dbReference type="PIRSF" id="PIRSF000350">
    <property type="entry name" value="Mercury_reductase_MerA"/>
    <property type="match status" value="1"/>
</dbReference>
<keyword evidence="2" id="KW-0285">Flavoprotein</keyword>
<feature type="binding site" evidence="5">
    <location>
        <position position="67"/>
    </location>
    <ligand>
        <name>FAD</name>
        <dbReference type="ChEBI" id="CHEBI:57692"/>
    </ligand>
</feature>
<dbReference type="Gene3D" id="3.30.390.30">
    <property type="match status" value="1"/>
</dbReference>
<dbReference type="PRINTS" id="PR00368">
    <property type="entry name" value="FADPNR"/>
</dbReference>
<dbReference type="GO" id="GO:0006103">
    <property type="term" value="P:2-oxoglutarate metabolic process"/>
    <property type="evidence" value="ECO:0007669"/>
    <property type="project" value="TreeGrafter"/>
</dbReference>
<dbReference type="SUPFAM" id="SSF51905">
    <property type="entry name" value="FAD/NAD(P)-binding domain"/>
    <property type="match status" value="1"/>
</dbReference>
<organism evidence="9 10">
    <name type="scientific">Nakamurella multipartita (strain ATCC 700099 / DSM 44233 / CIP 104796 / JCM 9543 / NBRC 105858 / Y-104)</name>
    <name type="common">Microsphaera multipartita</name>
    <dbReference type="NCBI Taxonomy" id="479431"/>
    <lineage>
        <taxon>Bacteria</taxon>
        <taxon>Bacillati</taxon>
        <taxon>Actinomycetota</taxon>
        <taxon>Actinomycetes</taxon>
        <taxon>Nakamurellales</taxon>
        <taxon>Nakamurellaceae</taxon>
        <taxon>Nakamurella</taxon>
    </lineage>
</organism>
<dbReference type="Pfam" id="PF07992">
    <property type="entry name" value="Pyr_redox_2"/>
    <property type="match status" value="1"/>
</dbReference>
<dbReference type="OrthoDB" id="9800167at2"/>
<name>C8XIW0_NAKMY</name>
<dbReference type="GO" id="GO:0004148">
    <property type="term" value="F:dihydrolipoyl dehydrogenase (NADH) activity"/>
    <property type="evidence" value="ECO:0007669"/>
    <property type="project" value="TreeGrafter"/>
</dbReference>
<dbReference type="AlphaFoldDB" id="C8XIW0"/>
<dbReference type="InParanoid" id="C8XIW0"/>
<keyword evidence="5" id="KW-0547">Nucleotide-binding</keyword>
<feature type="disulfide bond" description="Redox-active" evidence="6">
    <location>
        <begin position="58"/>
        <end position="63"/>
    </location>
</feature>
<evidence type="ECO:0000256" key="6">
    <source>
        <dbReference type="PIRSR" id="PIRSR000350-4"/>
    </source>
</evidence>
<dbReference type="HOGENOM" id="CLU_016755_1_3_11"/>
<evidence type="ECO:0000259" key="8">
    <source>
        <dbReference type="Pfam" id="PF07992"/>
    </source>
</evidence>
<sequence>MTSPEPARKAADLAGESDVYDVVVIGGGPPGEIVAQYAIADSTRTAVIVEHELLGGECSYWACMPSKALLRPVELLDAARHMPGVASLVAGRTIDVPAVLERRDGFTSHHDDKYQVQWANDTGIGVVRGHGRLAGPKQVEVTGADGATRIITARHAVVLATGTTASVPDLPGLRAALPWTSRDVTNLHEVPRRVAVVGGGVVACESASWLHGLGVQELTILVRGGGLLDRNEPFAGELVAQAFRDAGVKVLLHTGLDEVRRADPAATGEGRTHGGEVTLRFGDQTLVVDELVVAAGRTPASADLGLDAVGVDVGASHGFVTTDDQLAVRGVDGQWLYAVGDLTGRALLTHMGKYQGRICGAVIAARAEGRPTDGSRFTDLADDGRVPQVTFTDPQVASVGRSERQARDAGLDVEAVEYDMAGFAGSSLLRDGYVGRAKLVIDRTTDTLIGATFVGAEVAELVHAATVAVVGGVTLEQLWHVVPSYPTMSEIWLKLLEARSAGKAH</sequence>
<reference evidence="9 10" key="2">
    <citation type="journal article" date="2010" name="Stand. Genomic Sci.">
        <title>Complete genome sequence of Nakamurella multipartita type strain (Y-104).</title>
        <authorList>
            <person name="Tice H."/>
            <person name="Mayilraj S."/>
            <person name="Sims D."/>
            <person name="Lapidus A."/>
            <person name="Nolan M."/>
            <person name="Lucas S."/>
            <person name="Glavina Del Rio T."/>
            <person name="Copeland A."/>
            <person name="Cheng J.F."/>
            <person name="Meincke L."/>
            <person name="Bruce D."/>
            <person name="Goodwin L."/>
            <person name="Pitluck S."/>
            <person name="Ivanova N."/>
            <person name="Mavromatis K."/>
            <person name="Ovchinnikova G."/>
            <person name="Pati A."/>
            <person name="Chen A."/>
            <person name="Palaniappan K."/>
            <person name="Land M."/>
            <person name="Hauser L."/>
            <person name="Chang Y.J."/>
            <person name="Jeffries C.D."/>
            <person name="Detter J.C."/>
            <person name="Brettin T."/>
            <person name="Rohde M."/>
            <person name="Goker M."/>
            <person name="Bristow J."/>
            <person name="Eisen J.A."/>
            <person name="Markowitz V."/>
            <person name="Hugenholtz P."/>
            <person name="Kyrpides N.C."/>
            <person name="Klenk H.P."/>
            <person name="Chen F."/>
        </authorList>
    </citation>
    <scope>NUCLEOTIDE SEQUENCE [LARGE SCALE GENOMIC DNA]</scope>
    <source>
        <strain evidence="10">ATCC 700099 / DSM 44233 / CIP 104796 / JCM 9543 / NBRC 105858 / Y-104</strain>
    </source>
</reference>
<feature type="binding site" evidence="5">
    <location>
        <position position="296"/>
    </location>
    <ligand>
        <name>NAD(+)</name>
        <dbReference type="ChEBI" id="CHEBI:57540"/>
    </ligand>
</feature>
<evidence type="ECO:0000256" key="2">
    <source>
        <dbReference type="ARBA" id="ARBA00022630"/>
    </source>
</evidence>
<dbReference type="STRING" id="479431.Namu_0113"/>
<dbReference type="InterPro" id="IPR036188">
    <property type="entry name" value="FAD/NAD-bd_sf"/>
</dbReference>
<protein>
    <submittedName>
        <fullName evidence="9">Pyridine nucleotide-disulfide oxidoreductase dimerization region</fullName>
    </submittedName>
</protein>
<dbReference type="Gene3D" id="3.50.50.60">
    <property type="entry name" value="FAD/NAD(P)-binding domain"/>
    <property type="match status" value="2"/>
</dbReference>
<dbReference type="eggNOG" id="COG1249">
    <property type="taxonomic scope" value="Bacteria"/>
</dbReference>
<keyword evidence="3 5" id="KW-0274">FAD</keyword>
<evidence type="ECO:0000256" key="4">
    <source>
        <dbReference type="ARBA" id="ARBA00023027"/>
    </source>
</evidence>
<dbReference type="RefSeq" id="WP_012814022.1">
    <property type="nucleotide sequence ID" value="NC_013235.1"/>
</dbReference>
<keyword evidence="10" id="KW-1185">Reference proteome</keyword>
<dbReference type="EMBL" id="CP001737">
    <property type="protein sequence ID" value="ACV76547.1"/>
    <property type="molecule type" value="Genomic_DNA"/>
</dbReference>
<dbReference type="PRINTS" id="PR00411">
    <property type="entry name" value="PNDRDTASEI"/>
</dbReference>
<evidence type="ECO:0000256" key="1">
    <source>
        <dbReference type="ARBA" id="ARBA00007532"/>
    </source>
</evidence>
<accession>C8XIW0</accession>
<reference evidence="10" key="1">
    <citation type="submission" date="2009-09" db="EMBL/GenBank/DDBJ databases">
        <title>The complete genome of Nakamurella multipartita DSM 44233.</title>
        <authorList>
            <consortium name="US DOE Joint Genome Institute (JGI-PGF)"/>
            <person name="Lucas S."/>
            <person name="Copeland A."/>
            <person name="Lapidus A."/>
            <person name="Glavina del Rio T."/>
            <person name="Dalin E."/>
            <person name="Tice H."/>
            <person name="Bruce D."/>
            <person name="Goodwin L."/>
            <person name="Pitluck S."/>
            <person name="Kyrpides N."/>
            <person name="Mavromatis K."/>
            <person name="Ivanova N."/>
            <person name="Ovchinnikova G."/>
            <person name="Sims D."/>
            <person name="Meincke L."/>
            <person name="Brettin T."/>
            <person name="Detter J.C."/>
            <person name="Han C."/>
            <person name="Larimer F."/>
            <person name="Land M."/>
            <person name="Hauser L."/>
            <person name="Markowitz V."/>
            <person name="Cheng J.-F."/>
            <person name="Hugenholtz P."/>
            <person name="Woyke T."/>
            <person name="Wu D."/>
            <person name="Klenk H.-P."/>
            <person name="Eisen J.A."/>
        </authorList>
    </citation>
    <scope>NUCLEOTIDE SEQUENCE [LARGE SCALE GENOMIC DNA]</scope>
    <source>
        <strain evidence="10">ATCC 700099 / DSM 44233 / CIP 104796 / JCM 9543 / NBRC 105858 / Y-104</strain>
    </source>
</reference>
<feature type="binding site" evidence="5">
    <location>
        <begin position="198"/>
        <end position="205"/>
    </location>
    <ligand>
        <name>NAD(+)</name>
        <dbReference type="ChEBI" id="CHEBI:57540"/>
    </ligand>
</feature>
<dbReference type="InterPro" id="IPR004099">
    <property type="entry name" value="Pyr_nucl-diS_OxRdtase_dimer"/>
</dbReference>
<feature type="domain" description="Pyridine nucleotide-disulphide oxidoreductase dimerisation" evidence="7">
    <location>
        <begin position="386"/>
        <end position="492"/>
    </location>
</feature>
<dbReference type="InterPro" id="IPR050151">
    <property type="entry name" value="Class-I_Pyr_Nuc-Dis_Oxidored"/>
</dbReference>
<feature type="binding site" evidence="5">
    <location>
        <position position="341"/>
    </location>
    <ligand>
        <name>FAD</name>
        <dbReference type="ChEBI" id="CHEBI:57692"/>
    </ligand>
</feature>
<dbReference type="InterPro" id="IPR001100">
    <property type="entry name" value="Pyr_nuc-diS_OxRdtase"/>
</dbReference>
<feature type="domain" description="FAD/NAD(P)-binding" evidence="8">
    <location>
        <begin position="20"/>
        <end position="355"/>
    </location>
</feature>
<dbReference type="InterPro" id="IPR023753">
    <property type="entry name" value="FAD/NAD-binding_dom"/>
</dbReference>
<keyword evidence="4 5" id="KW-0520">NAD</keyword>
<dbReference type="KEGG" id="nml:Namu_0113"/>
<dbReference type="PANTHER" id="PTHR22912:SF151">
    <property type="entry name" value="DIHYDROLIPOYL DEHYDROGENASE, MITOCHONDRIAL"/>
    <property type="match status" value="1"/>
</dbReference>
<evidence type="ECO:0000313" key="9">
    <source>
        <dbReference type="EMBL" id="ACV76547.1"/>
    </source>
</evidence>
<feature type="binding site" evidence="5">
    <location>
        <position position="131"/>
    </location>
    <ligand>
        <name>FAD</name>
        <dbReference type="ChEBI" id="CHEBI:57692"/>
    </ligand>
</feature>
<evidence type="ECO:0000259" key="7">
    <source>
        <dbReference type="Pfam" id="PF02852"/>
    </source>
</evidence>
<evidence type="ECO:0000313" key="10">
    <source>
        <dbReference type="Proteomes" id="UP000002218"/>
    </source>
</evidence>
<gene>
    <name evidence="9" type="ordered locus">Namu_0113</name>
</gene>
<dbReference type="PANTHER" id="PTHR22912">
    <property type="entry name" value="DISULFIDE OXIDOREDUCTASE"/>
    <property type="match status" value="1"/>
</dbReference>
<dbReference type="GO" id="GO:0050660">
    <property type="term" value="F:flavin adenine dinucleotide binding"/>
    <property type="evidence" value="ECO:0007669"/>
    <property type="project" value="TreeGrafter"/>
</dbReference>
<dbReference type="InterPro" id="IPR016156">
    <property type="entry name" value="FAD/NAD-linked_Rdtase_dimer_sf"/>
</dbReference>
<dbReference type="SUPFAM" id="SSF55424">
    <property type="entry name" value="FAD/NAD-linked reductases, dimerisation (C-terminal) domain"/>
    <property type="match status" value="1"/>
</dbReference>
<comment type="cofactor">
    <cofactor evidence="5">
        <name>FAD</name>
        <dbReference type="ChEBI" id="CHEBI:57692"/>
    </cofactor>
    <text evidence="5">Binds 1 FAD per subunit.</text>
</comment>
<evidence type="ECO:0000256" key="5">
    <source>
        <dbReference type="PIRSR" id="PIRSR000350-3"/>
    </source>
</evidence>
<evidence type="ECO:0000256" key="3">
    <source>
        <dbReference type="ARBA" id="ARBA00022827"/>
    </source>
</evidence>
<dbReference type="Proteomes" id="UP000002218">
    <property type="component" value="Chromosome"/>
</dbReference>